<evidence type="ECO:0008006" key="4">
    <source>
        <dbReference type="Google" id="ProtNLM"/>
    </source>
</evidence>
<evidence type="ECO:0000256" key="1">
    <source>
        <dbReference type="SAM" id="Phobius"/>
    </source>
</evidence>
<organism evidence="2 3">
    <name type="scientific">Myotis lucifugus</name>
    <name type="common">Little brown bat</name>
    <dbReference type="NCBI Taxonomy" id="59463"/>
    <lineage>
        <taxon>Eukaryota</taxon>
        <taxon>Metazoa</taxon>
        <taxon>Chordata</taxon>
        <taxon>Craniata</taxon>
        <taxon>Vertebrata</taxon>
        <taxon>Euteleostomi</taxon>
        <taxon>Mammalia</taxon>
        <taxon>Eutheria</taxon>
        <taxon>Laurasiatheria</taxon>
        <taxon>Chiroptera</taxon>
        <taxon>Yangochiroptera</taxon>
        <taxon>Vespertilionidae</taxon>
        <taxon>Myotis</taxon>
    </lineage>
</organism>
<evidence type="ECO:0000313" key="3">
    <source>
        <dbReference type="Proteomes" id="UP000001074"/>
    </source>
</evidence>
<reference evidence="2" key="3">
    <citation type="submission" date="2025-09" db="UniProtKB">
        <authorList>
            <consortium name="Ensembl"/>
        </authorList>
    </citation>
    <scope>IDENTIFICATION</scope>
</reference>
<protein>
    <recommendedName>
        <fullName evidence="4">Major facilitator superfamily associated domain-containing protein</fullName>
    </recommendedName>
</protein>
<name>G1Q5Y1_MYOLU</name>
<dbReference type="Ensembl" id="ENSMLUT00000024361.1">
    <property type="protein sequence ID" value="ENSMLUP00000019114.1"/>
    <property type="gene ID" value="ENSMLUG00000029321.1"/>
</dbReference>
<proteinExistence type="predicted"/>
<keyword evidence="1" id="KW-0812">Transmembrane</keyword>
<sequence>SGGISHASGFRKGLLESAQEPSRHLPRSVVGSGEGAWTASEDLATPGMERPLSAMFRGHFYGGGASLGSFVGGFVARRFSLAVLYQASCAVLGLWLALFLSVRPRLPQEPRVSYSKLLVVEASDTSDSEQGTERDCLVKA</sequence>
<keyword evidence="3" id="KW-1185">Reference proteome</keyword>
<evidence type="ECO:0000313" key="2">
    <source>
        <dbReference type="Ensembl" id="ENSMLUP00000019114.1"/>
    </source>
</evidence>
<dbReference type="EMBL" id="AAPE02059737">
    <property type="status" value="NOT_ANNOTATED_CDS"/>
    <property type="molecule type" value="Genomic_DNA"/>
</dbReference>
<accession>G1Q5Y1</accession>
<dbReference type="HOGENOM" id="CLU_1839741_0_0_1"/>
<reference evidence="2 3" key="1">
    <citation type="journal article" date="2011" name="Nature">
        <title>A high-resolution map of human evolutionary constraint using 29 mammals.</title>
        <authorList>
            <person name="Lindblad-Toh K."/>
            <person name="Garber M."/>
            <person name="Zuk O."/>
            <person name="Lin M.F."/>
            <person name="Parker B.J."/>
            <person name="Washietl S."/>
            <person name="Kheradpour P."/>
            <person name="Ernst J."/>
            <person name="Jordan G."/>
            <person name="Mauceli E."/>
            <person name="Ward L.D."/>
            <person name="Lowe C.B."/>
            <person name="Holloway A.K."/>
            <person name="Clamp M."/>
            <person name="Gnerre S."/>
            <person name="Alfoldi J."/>
            <person name="Beal K."/>
            <person name="Chang J."/>
            <person name="Clawson H."/>
            <person name="Cuff J."/>
            <person name="Di Palma F."/>
            <person name="Fitzgerald S."/>
            <person name="Flicek P."/>
            <person name="Guttman M."/>
            <person name="Hubisz M.J."/>
            <person name="Jaffe D.B."/>
            <person name="Jungreis I."/>
            <person name="Kent W.J."/>
            <person name="Kostka D."/>
            <person name="Lara M."/>
            <person name="Martins A.L."/>
            <person name="Massingham T."/>
            <person name="Moltke I."/>
            <person name="Raney B.J."/>
            <person name="Rasmussen M.D."/>
            <person name="Robinson J."/>
            <person name="Stark A."/>
            <person name="Vilella A.J."/>
            <person name="Wen J."/>
            <person name="Xie X."/>
            <person name="Zody M.C."/>
            <person name="Baldwin J."/>
            <person name="Bloom T."/>
            <person name="Chin C.W."/>
            <person name="Heiman D."/>
            <person name="Nicol R."/>
            <person name="Nusbaum C."/>
            <person name="Young S."/>
            <person name="Wilkinson J."/>
            <person name="Worley K.C."/>
            <person name="Kovar C.L."/>
            <person name="Muzny D.M."/>
            <person name="Gibbs R.A."/>
            <person name="Cree A."/>
            <person name="Dihn H.H."/>
            <person name="Fowler G."/>
            <person name="Jhangiani S."/>
            <person name="Joshi V."/>
            <person name="Lee S."/>
            <person name="Lewis L.R."/>
            <person name="Nazareth L.V."/>
            <person name="Okwuonu G."/>
            <person name="Santibanez J."/>
            <person name="Warren W.C."/>
            <person name="Mardis E.R."/>
            <person name="Weinstock G.M."/>
            <person name="Wilson R.K."/>
            <person name="Delehaunty K."/>
            <person name="Dooling D."/>
            <person name="Fronik C."/>
            <person name="Fulton L."/>
            <person name="Fulton B."/>
            <person name="Graves T."/>
            <person name="Minx P."/>
            <person name="Sodergren E."/>
            <person name="Birney E."/>
            <person name="Margulies E.H."/>
            <person name="Herrero J."/>
            <person name="Green E.D."/>
            <person name="Haussler D."/>
            <person name="Siepel A."/>
            <person name="Goldman N."/>
            <person name="Pollard K.S."/>
            <person name="Pedersen J.S."/>
            <person name="Lander E.S."/>
            <person name="Kellis M."/>
        </authorList>
    </citation>
    <scope>NUCLEOTIDE SEQUENCE [LARGE SCALE GENOMIC DNA]</scope>
</reference>
<dbReference type="InParanoid" id="G1Q5Y1"/>
<dbReference type="AlphaFoldDB" id="G1Q5Y1"/>
<dbReference type="eggNOG" id="KOG3762">
    <property type="taxonomic scope" value="Eukaryota"/>
</dbReference>
<dbReference type="Proteomes" id="UP000001074">
    <property type="component" value="Unassembled WGS sequence"/>
</dbReference>
<reference evidence="2" key="2">
    <citation type="submission" date="2025-08" db="UniProtKB">
        <authorList>
            <consortium name="Ensembl"/>
        </authorList>
    </citation>
    <scope>IDENTIFICATION</scope>
</reference>
<feature type="transmembrane region" description="Helical" evidence="1">
    <location>
        <begin position="82"/>
        <end position="102"/>
    </location>
</feature>
<keyword evidence="1" id="KW-1133">Transmembrane helix</keyword>
<dbReference type="STRING" id="59463.ENSMLUP00000019114"/>
<keyword evidence="1" id="KW-0472">Membrane</keyword>